<accession>A0A7W6CHJ1</accession>
<dbReference type="PROSITE" id="PS50885">
    <property type="entry name" value="HAMP"/>
    <property type="match status" value="1"/>
</dbReference>
<evidence type="ECO:0000256" key="4">
    <source>
        <dbReference type="PROSITE-ProRule" id="PRU00284"/>
    </source>
</evidence>
<protein>
    <submittedName>
        <fullName evidence="8">Methyl-accepting chemotaxis protein/methyl-accepting chemotaxis protein-1 (Serine sensor receptor)</fullName>
    </submittedName>
</protein>
<reference evidence="8 9" key="1">
    <citation type="submission" date="2020-08" db="EMBL/GenBank/DDBJ databases">
        <title>Genomic Encyclopedia of Type Strains, Phase IV (KMG-IV): sequencing the most valuable type-strain genomes for metagenomic binning, comparative biology and taxonomic classification.</title>
        <authorList>
            <person name="Goeker M."/>
        </authorList>
    </citation>
    <scope>NUCLEOTIDE SEQUENCE [LARGE SCALE GENOMIC DNA]</scope>
    <source>
        <strain evidence="8 9">DSM 27057</strain>
    </source>
</reference>
<comment type="subcellular location">
    <subcellularLocation>
        <location evidence="1">Membrane</location>
    </subcellularLocation>
</comment>
<dbReference type="AlphaFoldDB" id="A0A7W6CHJ1"/>
<keyword evidence="5" id="KW-1133">Transmembrane helix</keyword>
<proteinExistence type="inferred from homology"/>
<dbReference type="Gene3D" id="3.30.450.20">
    <property type="entry name" value="PAS domain"/>
    <property type="match status" value="1"/>
</dbReference>
<dbReference type="PANTHER" id="PTHR43531">
    <property type="entry name" value="PROTEIN ICFG"/>
    <property type="match status" value="1"/>
</dbReference>
<dbReference type="GO" id="GO:0016020">
    <property type="term" value="C:membrane"/>
    <property type="evidence" value="ECO:0007669"/>
    <property type="project" value="UniProtKB-SubCell"/>
</dbReference>
<dbReference type="CDD" id="cd11386">
    <property type="entry name" value="MCP_signal"/>
    <property type="match status" value="1"/>
</dbReference>
<dbReference type="PANTHER" id="PTHR43531:SF11">
    <property type="entry name" value="METHYL-ACCEPTING CHEMOTAXIS PROTEIN 3"/>
    <property type="match status" value="1"/>
</dbReference>
<keyword evidence="9" id="KW-1185">Reference proteome</keyword>
<dbReference type="FunFam" id="1.10.287.950:FF:000001">
    <property type="entry name" value="Methyl-accepting chemotaxis sensory transducer"/>
    <property type="match status" value="1"/>
</dbReference>
<dbReference type="SMART" id="SM00283">
    <property type="entry name" value="MA"/>
    <property type="match status" value="1"/>
</dbReference>
<sequence>MHAPVRQPTISATLSLRSAIAIAIMVLVGSGLTALMLEITARSQLRETGRIVADQAAAQVNSQFDRPIGIVGAMRDALDAARRQHETTRAFHNGILRQTLMASPQLLATWTAWEPGAFDGKDGAFINQPGHDATGRFIPYWHRDGAGVALEPLTDYTKPGPGDYYLLAQQSRKPVLVEPYEYKVGGKTVLMTSIAMPVVDQGRGLGVVGSDLALDALQQRMAAIKVPFGGQISVLSAHRAYVVSANAALRGKPAGAASEAMGFADHPQLGSVLRVETPVHFSGFDTPWVVRVDLPLSAVFASTRMIEGGLALSALLMIVGLAWMVRRAANRVVVEPLAGLRHEMVQLAGGNLAPMGMAQAETVEIAEMQEALEVFRQNALAKKNVEDEQAAMVAALAQCLERLARGDLTTRLNGHYTGAFERLQGDFNQAIVRLDNALEGVAHSAGDVTNGSSEIRTASEDLANRTERQAAGLEEVAAAISEINARVSEAAQSASEANHVVELSQKEIESSGVVIRRAVEAMGGIERTSCEIGEIIGVIDAIAFQTNLLALNAGVEAARAGDAGKGFAVVASEVRALALRSSQAAQDIKGRIAASTEQVKIGAALVSEMDGALERIVARISQISLHAHTIATGAQQQSTNVGEVDIAIRQMDSFTQQNAAMVEETTAAARHLTDQAQHLAKLMAQFTVSRRHSFAARYAA</sequence>
<organism evidence="8 9">
    <name type="scientific">Novosphingobium sediminicola</name>
    <dbReference type="NCBI Taxonomy" id="563162"/>
    <lineage>
        <taxon>Bacteria</taxon>
        <taxon>Pseudomonadati</taxon>
        <taxon>Pseudomonadota</taxon>
        <taxon>Alphaproteobacteria</taxon>
        <taxon>Sphingomonadales</taxon>
        <taxon>Sphingomonadaceae</taxon>
        <taxon>Novosphingobium</taxon>
    </lineage>
</organism>
<dbReference type="EMBL" id="JACIDX010000015">
    <property type="protein sequence ID" value="MBB3956673.1"/>
    <property type="molecule type" value="Genomic_DNA"/>
</dbReference>
<dbReference type="InterPro" id="IPR003660">
    <property type="entry name" value="HAMP_dom"/>
</dbReference>
<dbReference type="PROSITE" id="PS50111">
    <property type="entry name" value="CHEMOTAXIS_TRANSDUC_2"/>
    <property type="match status" value="1"/>
</dbReference>
<dbReference type="SUPFAM" id="SSF58104">
    <property type="entry name" value="Methyl-accepting chemotaxis protein (MCP) signaling domain"/>
    <property type="match status" value="1"/>
</dbReference>
<keyword evidence="5" id="KW-0472">Membrane</keyword>
<evidence type="ECO:0000256" key="1">
    <source>
        <dbReference type="ARBA" id="ARBA00004370"/>
    </source>
</evidence>
<evidence type="ECO:0000259" key="7">
    <source>
        <dbReference type="PROSITE" id="PS50885"/>
    </source>
</evidence>
<dbReference type="Pfam" id="PF00015">
    <property type="entry name" value="MCPsignal"/>
    <property type="match status" value="1"/>
</dbReference>
<evidence type="ECO:0000256" key="5">
    <source>
        <dbReference type="SAM" id="Phobius"/>
    </source>
</evidence>
<dbReference type="Pfam" id="PF22673">
    <property type="entry name" value="MCP-like_PDC_1"/>
    <property type="match status" value="1"/>
</dbReference>
<dbReference type="InterPro" id="IPR051310">
    <property type="entry name" value="MCP_chemotaxis"/>
</dbReference>
<feature type="transmembrane region" description="Helical" evidence="5">
    <location>
        <begin position="20"/>
        <end position="41"/>
    </location>
</feature>
<evidence type="ECO:0000256" key="2">
    <source>
        <dbReference type="ARBA" id="ARBA00022500"/>
    </source>
</evidence>
<dbReference type="GO" id="GO:0006935">
    <property type="term" value="P:chemotaxis"/>
    <property type="evidence" value="ECO:0007669"/>
    <property type="project" value="UniProtKB-KW"/>
</dbReference>
<comment type="caution">
    <text evidence="8">The sequence shown here is derived from an EMBL/GenBank/DDBJ whole genome shotgun (WGS) entry which is preliminary data.</text>
</comment>
<feature type="domain" description="HAMP" evidence="7">
    <location>
        <begin position="393"/>
        <end position="439"/>
    </location>
</feature>
<dbReference type="InterPro" id="IPR004089">
    <property type="entry name" value="MCPsignal_dom"/>
</dbReference>
<dbReference type="Proteomes" id="UP000548867">
    <property type="component" value="Unassembled WGS sequence"/>
</dbReference>
<name>A0A7W6CHJ1_9SPHN</name>
<dbReference type="RefSeq" id="WP_183627532.1">
    <property type="nucleotide sequence ID" value="NZ_JACIDX010000015.1"/>
</dbReference>
<comment type="similarity">
    <text evidence="3">Belongs to the methyl-accepting chemotaxis (MCP) protein family.</text>
</comment>
<keyword evidence="4" id="KW-0807">Transducer</keyword>
<dbReference type="GO" id="GO:0007165">
    <property type="term" value="P:signal transduction"/>
    <property type="evidence" value="ECO:0007669"/>
    <property type="project" value="UniProtKB-KW"/>
</dbReference>
<dbReference type="CDD" id="cd12913">
    <property type="entry name" value="PDC1_MCP_like"/>
    <property type="match status" value="1"/>
</dbReference>
<dbReference type="Gene3D" id="1.10.287.950">
    <property type="entry name" value="Methyl-accepting chemotaxis protein"/>
    <property type="match status" value="1"/>
</dbReference>
<gene>
    <name evidence="8" type="ORF">GGR38_003639</name>
</gene>
<evidence type="ECO:0000256" key="3">
    <source>
        <dbReference type="ARBA" id="ARBA00029447"/>
    </source>
</evidence>
<feature type="domain" description="Methyl-accepting transducer" evidence="6">
    <location>
        <begin position="444"/>
        <end position="673"/>
    </location>
</feature>
<evidence type="ECO:0000259" key="6">
    <source>
        <dbReference type="PROSITE" id="PS50111"/>
    </source>
</evidence>
<keyword evidence="5" id="KW-0812">Transmembrane</keyword>
<keyword evidence="2" id="KW-0145">Chemotaxis</keyword>
<keyword evidence="8" id="KW-0675">Receptor</keyword>
<evidence type="ECO:0000313" key="8">
    <source>
        <dbReference type="EMBL" id="MBB3956673.1"/>
    </source>
</evidence>
<evidence type="ECO:0000313" key="9">
    <source>
        <dbReference type="Proteomes" id="UP000548867"/>
    </source>
</evidence>